<proteinExistence type="predicted"/>
<dbReference type="Proteomes" id="UP000186922">
    <property type="component" value="Unassembled WGS sequence"/>
</dbReference>
<keyword evidence="3" id="KW-1185">Reference proteome</keyword>
<feature type="region of interest" description="Disordered" evidence="1">
    <location>
        <begin position="1"/>
        <end position="22"/>
    </location>
</feature>
<evidence type="ECO:0000313" key="3">
    <source>
        <dbReference type="Proteomes" id="UP000186922"/>
    </source>
</evidence>
<dbReference type="EMBL" id="BDGG01000004">
    <property type="protein sequence ID" value="GAU97845.1"/>
    <property type="molecule type" value="Genomic_DNA"/>
</dbReference>
<gene>
    <name evidence="2" type="primary">RvY_09074-1</name>
    <name evidence="2" type="synonym">RvY_09074.1</name>
    <name evidence="2" type="ORF">RvY_09074</name>
</gene>
<feature type="compositionally biased region" description="Polar residues" evidence="1">
    <location>
        <begin position="12"/>
        <end position="22"/>
    </location>
</feature>
<dbReference type="AlphaFoldDB" id="A0A1D1VAK1"/>
<protein>
    <submittedName>
        <fullName evidence="2">Uncharacterized protein</fullName>
    </submittedName>
</protein>
<evidence type="ECO:0000313" key="2">
    <source>
        <dbReference type="EMBL" id="GAU97845.1"/>
    </source>
</evidence>
<comment type="caution">
    <text evidence="2">The sequence shown here is derived from an EMBL/GenBank/DDBJ whole genome shotgun (WGS) entry which is preliminary data.</text>
</comment>
<name>A0A1D1VAK1_RAMVA</name>
<reference evidence="2 3" key="1">
    <citation type="journal article" date="2016" name="Nat. Commun.">
        <title>Extremotolerant tardigrade genome and improved radiotolerance of human cultured cells by tardigrade-unique protein.</title>
        <authorList>
            <person name="Hashimoto T."/>
            <person name="Horikawa D.D."/>
            <person name="Saito Y."/>
            <person name="Kuwahara H."/>
            <person name="Kozuka-Hata H."/>
            <person name="Shin-I T."/>
            <person name="Minakuchi Y."/>
            <person name="Ohishi K."/>
            <person name="Motoyama A."/>
            <person name="Aizu T."/>
            <person name="Enomoto A."/>
            <person name="Kondo K."/>
            <person name="Tanaka S."/>
            <person name="Hara Y."/>
            <person name="Koshikawa S."/>
            <person name="Sagara H."/>
            <person name="Miura T."/>
            <person name="Yokobori S."/>
            <person name="Miyagawa K."/>
            <person name="Suzuki Y."/>
            <person name="Kubo T."/>
            <person name="Oyama M."/>
            <person name="Kohara Y."/>
            <person name="Fujiyama A."/>
            <person name="Arakawa K."/>
            <person name="Katayama T."/>
            <person name="Toyoda A."/>
            <person name="Kunieda T."/>
        </authorList>
    </citation>
    <scope>NUCLEOTIDE SEQUENCE [LARGE SCALE GENOMIC DNA]</scope>
    <source>
        <strain evidence="2 3">YOKOZUNA-1</strain>
    </source>
</reference>
<evidence type="ECO:0000256" key="1">
    <source>
        <dbReference type="SAM" id="MobiDB-lite"/>
    </source>
</evidence>
<accession>A0A1D1VAK1</accession>
<organism evidence="2 3">
    <name type="scientific">Ramazzottius varieornatus</name>
    <name type="common">Water bear</name>
    <name type="synonym">Tardigrade</name>
    <dbReference type="NCBI Taxonomy" id="947166"/>
    <lineage>
        <taxon>Eukaryota</taxon>
        <taxon>Metazoa</taxon>
        <taxon>Ecdysozoa</taxon>
        <taxon>Tardigrada</taxon>
        <taxon>Eutardigrada</taxon>
        <taxon>Parachela</taxon>
        <taxon>Hypsibioidea</taxon>
        <taxon>Ramazzottiidae</taxon>
        <taxon>Ramazzottius</taxon>
    </lineage>
</organism>
<sequence>MRNAEAQEETKTSPGGITSGSATSYCTGTTVVSNRMREMWFSSNIRDVSQLVINRGPFSISCVRVVVSTQGFLRSTVVTTGRQRKSEMKWSLCFFSNPQISGAVVWTYCGTTSRY</sequence>